<comment type="caution">
    <text evidence="3">The sequence shown here is derived from an EMBL/GenBank/DDBJ whole genome shotgun (WGS) entry which is preliminary data.</text>
</comment>
<gene>
    <name evidence="3" type="ORF">GH754_05790</name>
</gene>
<dbReference type="EMBL" id="WJNH01000003">
    <property type="protein sequence ID" value="MRG85847.1"/>
    <property type="molecule type" value="Genomic_DNA"/>
</dbReference>
<dbReference type="Pfam" id="PF13115">
    <property type="entry name" value="YtkA"/>
    <property type="match status" value="1"/>
</dbReference>
<accession>A0A6G1X4H4</accession>
<protein>
    <recommendedName>
        <fullName evidence="2">YtkA-like domain-containing protein</fullName>
    </recommendedName>
</protein>
<dbReference type="InterPro" id="IPR032693">
    <property type="entry name" value="YtkA-like_dom"/>
</dbReference>
<keyword evidence="4" id="KW-1185">Reference proteome</keyword>
<dbReference type="AlphaFoldDB" id="A0A6G1X4H4"/>
<evidence type="ECO:0000256" key="1">
    <source>
        <dbReference type="SAM" id="MobiDB-lite"/>
    </source>
</evidence>
<proteinExistence type="predicted"/>
<dbReference type="Proteomes" id="UP000480185">
    <property type="component" value="Unassembled WGS sequence"/>
</dbReference>
<feature type="domain" description="YtkA-like" evidence="2">
    <location>
        <begin position="29"/>
        <end position="108"/>
    </location>
</feature>
<name>A0A6G1X4H4_9BACI</name>
<sequence>MVVLFLAACGSQQETNKRLQVQTDMPEMIDVTIQLPEDFQPNEKVTIEGKVTQGNELVNDANEVKFELWEAGDAEEDHEMIMDEYQGDGIYSINKTFEKDGHYSVIAHVTARDMHNMPKQEFVVGDPGEKPAEDSEEEENS</sequence>
<feature type="region of interest" description="Disordered" evidence="1">
    <location>
        <begin position="118"/>
        <end position="141"/>
    </location>
</feature>
<evidence type="ECO:0000313" key="3">
    <source>
        <dbReference type="EMBL" id="MRG85847.1"/>
    </source>
</evidence>
<reference evidence="3 4" key="1">
    <citation type="submission" date="2019-11" db="EMBL/GenBank/DDBJ databases">
        <authorList>
            <person name="Li J."/>
        </authorList>
    </citation>
    <scope>NUCLEOTIDE SEQUENCE [LARGE SCALE GENOMIC DNA]</scope>
    <source>
        <strain evidence="3 4">J4</strain>
    </source>
</reference>
<organism evidence="3 4">
    <name type="scientific">Salinibacillus xinjiangensis</name>
    <dbReference type="NCBI Taxonomy" id="1229268"/>
    <lineage>
        <taxon>Bacteria</taxon>
        <taxon>Bacillati</taxon>
        <taxon>Bacillota</taxon>
        <taxon>Bacilli</taxon>
        <taxon>Bacillales</taxon>
        <taxon>Bacillaceae</taxon>
        <taxon>Salinibacillus</taxon>
    </lineage>
</organism>
<evidence type="ECO:0000259" key="2">
    <source>
        <dbReference type="Pfam" id="PF13115"/>
    </source>
</evidence>
<dbReference type="OrthoDB" id="2679563at2"/>
<evidence type="ECO:0000313" key="4">
    <source>
        <dbReference type="Proteomes" id="UP000480185"/>
    </source>
</evidence>
<dbReference type="RefSeq" id="WP_153727786.1">
    <property type="nucleotide sequence ID" value="NZ_WJNH01000003.1"/>
</dbReference>